<evidence type="ECO:0000313" key="2">
    <source>
        <dbReference type="EMBL" id="GET38207.1"/>
    </source>
</evidence>
<evidence type="ECO:0000256" key="1">
    <source>
        <dbReference type="SAM" id="Phobius"/>
    </source>
</evidence>
<dbReference type="AlphaFoldDB" id="A0AAV3X5S2"/>
<gene>
    <name evidence="2" type="ORF">MiSe_29610</name>
</gene>
<keyword evidence="1" id="KW-1133">Transmembrane helix</keyword>
<accession>A0AAV3X5S2</accession>
<sequence length="71" mass="7404">MNAKLSAAIVSSVAIASSVLLSSATPSVACIYRQARYQQTSWFQSPLSVVIALPGIALATALYMGGRSDQN</sequence>
<keyword evidence="1" id="KW-0812">Transmembrane</keyword>
<reference evidence="2" key="1">
    <citation type="submission" date="2019-10" db="EMBL/GenBank/DDBJ databases">
        <title>Draft genome sequece of Microseira wollei NIES-4236.</title>
        <authorList>
            <person name="Yamaguchi H."/>
            <person name="Suzuki S."/>
            <person name="Kawachi M."/>
        </authorList>
    </citation>
    <scope>NUCLEOTIDE SEQUENCE</scope>
    <source>
        <strain evidence="2">NIES-4236</strain>
    </source>
</reference>
<dbReference type="RefSeq" id="WP_226581015.1">
    <property type="nucleotide sequence ID" value="NZ_BLAY01000041.1"/>
</dbReference>
<keyword evidence="3" id="KW-1185">Reference proteome</keyword>
<comment type="caution">
    <text evidence="2">The sequence shown here is derived from an EMBL/GenBank/DDBJ whole genome shotgun (WGS) entry which is preliminary data.</text>
</comment>
<feature type="transmembrane region" description="Helical" evidence="1">
    <location>
        <begin position="45"/>
        <end position="65"/>
    </location>
</feature>
<dbReference type="EMBL" id="BLAY01000041">
    <property type="protein sequence ID" value="GET38207.1"/>
    <property type="molecule type" value="Genomic_DNA"/>
</dbReference>
<organism evidence="2 3">
    <name type="scientific">Microseira wollei NIES-4236</name>
    <dbReference type="NCBI Taxonomy" id="2530354"/>
    <lineage>
        <taxon>Bacteria</taxon>
        <taxon>Bacillati</taxon>
        <taxon>Cyanobacteriota</taxon>
        <taxon>Cyanophyceae</taxon>
        <taxon>Oscillatoriophycideae</taxon>
        <taxon>Aerosakkonematales</taxon>
        <taxon>Aerosakkonemataceae</taxon>
        <taxon>Microseira</taxon>
    </lineage>
</organism>
<proteinExistence type="predicted"/>
<dbReference type="Proteomes" id="UP001050975">
    <property type="component" value="Unassembled WGS sequence"/>
</dbReference>
<keyword evidence="1" id="KW-0472">Membrane</keyword>
<name>A0AAV3X5S2_9CYAN</name>
<evidence type="ECO:0000313" key="3">
    <source>
        <dbReference type="Proteomes" id="UP001050975"/>
    </source>
</evidence>
<protein>
    <submittedName>
        <fullName evidence="2">Uncharacterized protein</fullName>
    </submittedName>
</protein>